<dbReference type="InterPro" id="IPR025751">
    <property type="entry name" value="RsbRD_N_dom"/>
</dbReference>
<accession>A0ABU6F9T3</accession>
<dbReference type="Gene3D" id="1.10.10.2840">
    <property type="entry name" value="PucR C-terminal helix-turn-helix domain"/>
    <property type="match status" value="1"/>
</dbReference>
<dbReference type="Proteomes" id="UP001354931">
    <property type="component" value="Unassembled WGS sequence"/>
</dbReference>
<sequence>MSQGLWDRLERRIPTVVDRILRRYVDGSPHYQGVVTEHLHRHMAHTCREGARLYVRMARELREPRDEELRLFRERAHARGAEGLPAAHFMEAYHLCAEEVWHELTLVADGELPPEAGAVLLRWLRHVTREALDAHQQEFQAARSEEREARRATVRALVAGERATGTATRFGIRLADSYAVLALRFVTDHSESIGDALGRRLAGRRKVHRLTEELLRAFSDEAGEADLLTALDPDGGLVLVPSDPGRPDHGLETARAALPRVRQATGVDMTAGFAHAGDHARIPSAAAQARRLLPLTVAPDEVAVLGDHLFTYHLRHESEAVPHLRSLVEQLRTEPDLLTTVGAYFANDFNRRQTAQQLHVHPNTIDNRLSRVDALTGVNPRTAQGLLVLGAAMGVGGAEHLDA</sequence>
<feature type="domain" description="RsbT co-antagonist protein RsbRD N-terminal" evidence="2">
    <location>
        <begin position="14"/>
        <end position="150"/>
    </location>
</feature>
<dbReference type="Pfam" id="PF13556">
    <property type="entry name" value="HTH_30"/>
    <property type="match status" value="1"/>
</dbReference>
<evidence type="ECO:0000313" key="3">
    <source>
        <dbReference type="EMBL" id="MEB8340698.1"/>
    </source>
</evidence>
<dbReference type="InterPro" id="IPR042070">
    <property type="entry name" value="PucR_C-HTH_sf"/>
</dbReference>
<dbReference type="PANTHER" id="PTHR33744">
    <property type="entry name" value="CARBOHYDRATE DIACID REGULATOR"/>
    <property type="match status" value="1"/>
</dbReference>
<name>A0ABU6F9T3_9ACTN</name>
<evidence type="ECO:0000259" key="2">
    <source>
        <dbReference type="Pfam" id="PF14361"/>
    </source>
</evidence>
<reference evidence="3 4" key="1">
    <citation type="submission" date="2022-10" db="EMBL/GenBank/DDBJ databases">
        <authorList>
            <person name="Xie J."/>
            <person name="Shen N."/>
        </authorList>
    </citation>
    <scope>NUCLEOTIDE SEQUENCE [LARGE SCALE GENOMIC DNA]</scope>
    <source>
        <strain evidence="3 4">YIM65594</strain>
    </source>
</reference>
<feature type="domain" description="PucR C-terminal helix-turn-helix" evidence="1">
    <location>
        <begin position="337"/>
        <end position="393"/>
    </location>
</feature>
<evidence type="ECO:0000313" key="4">
    <source>
        <dbReference type="Proteomes" id="UP001354931"/>
    </source>
</evidence>
<comment type="caution">
    <text evidence="3">The sequence shown here is derived from an EMBL/GenBank/DDBJ whole genome shotgun (WGS) entry which is preliminary data.</text>
</comment>
<protein>
    <submittedName>
        <fullName evidence="3">Helix-turn-helix domain-containing protein</fullName>
    </submittedName>
</protein>
<evidence type="ECO:0000259" key="1">
    <source>
        <dbReference type="Pfam" id="PF13556"/>
    </source>
</evidence>
<dbReference type="RefSeq" id="WP_326019565.1">
    <property type="nucleotide sequence ID" value="NZ_JAOZYC010000136.1"/>
</dbReference>
<dbReference type="InterPro" id="IPR051448">
    <property type="entry name" value="CdaR-like_regulators"/>
</dbReference>
<dbReference type="EMBL" id="JAOZYC010000136">
    <property type="protein sequence ID" value="MEB8340698.1"/>
    <property type="molecule type" value="Genomic_DNA"/>
</dbReference>
<organism evidence="3 4">
    <name type="scientific">Streptomyces endophyticus</name>
    <dbReference type="NCBI Taxonomy" id="714166"/>
    <lineage>
        <taxon>Bacteria</taxon>
        <taxon>Bacillati</taxon>
        <taxon>Actinomycetota</taxon>
        <taxon>Actinomycetes</taxon>
        <taxon>Kitasatosporales</taxon>
        <taxon>Streptomycetaceae</taxon>
        <taxon>Streptomyces</taxon>
    </lineage>
</organism>
<keyword evidence="4" id="KW-1185">Reference proteome</keyword>
<gene>
    <name evidence="3" type="ORF">OKJ99_24685</name>
</gene>
<dbReference type="InterPro" id="IPR025736">
    <property type="entry name" value="PucR_C-HTH_dom"/>
</dbReference>
<dbReference type="Pfam" id="PF14361">
    <property type="entry name" value="RsbRD_N"/>
    <property type="match status" value="1"/>
</dbReference>
<proteinExistence type="predicted"/>